<dbReference type="EMBL" id="RAQK01000001">
    <property type="protein sequence ID" value="RKE96768.1"/>
    <property type="molecule type" value="Genomic_DNA"/>
</dbReference>
<protein>
    <recommendedName>
        <fullName evidence="4">DUF5666 domain-containing protein</fullName>
    </recommendedName>
</protein>
<evidence type="ECO:0008006" key="4">
    <source>
        <dbReference type="Google" id="ProtNLM"/>
    </source>
</evidence>
<dbReference type="Proteomes" id="UP000284407">
    <property type="component" value="Unassembled WGS sequence"/>
</dbReference>
<reference evidence="2 3" key="1">
    <citation type="submission" date="2018-09" db="EMBL/GenBank/DDBJ databases">
        <title>Genomic Encyclopedia of Archaeal and Bacterial Type Strains, Phase II (KMG-II): from individual species to whole genera.</title>
        <authorList>
            <person name="Goeker M."/>
        </authorList>
    </citation>
    <scope>NUCLEOTIDE SEQUENCE [LARGE SCALE GENOMIC DNA]</scope>
    <source>
        <strain evidence="2 3">DSM 11458</strain>
    </source>
</reference>
<gene>
    <name evidence="2" type="ORF">C8N30_1338</name>
</gene>
<evidence type="ECO:0000313" key="3">
    <source>
        <dbReference type="Proteomes" id="UP000284407"/>
    </source>
</evidence>
<dbReference type="OrthoDB" id="7706685at2"/>
<sequence length="279" mass="29363">MRLWLTLLLAITATSTFADDLARLGIFGSVESVVPLVVAGREIDVPDELPLISLLGTGLAVAKGDTLAVVVAVTNGRLVAQRISEIFAVVGPIRSADVNGAVVMGSFVQVPNEMEVEAGQWIAVSGLWSDVKVITTNLRRVESGGYGQLTGVVDATSKTLGGTVVKAADPPKDGFGSDVWILSGAPEAESLHVRLLSRGVFGSPTDLTVWQGYVSEPVASQTYMIHGTSITGAERDAQMPQAGTLVVRCVRKGRIVSVAPTGLEREFAALDCARHTRLD</sequence>
<proteinExistence type="predicted"/>
<accession>A0A420DRF3</accession>
<feature type="signal peptide" evidence="1">
    <location>
        <begin position="1"/>
        <end position="18"/>
    </location>
</feature>
<organism evidence="2 3">
    <name type="scientific">Sulfitobacter guttiformis</name>
    <dbReference type="NCBI Taxonomy" id="74349"/>
    <lineage>
        <taxon>Bacteria</taxon>
        <taxon>Pseudomonadati</taxon>
        <taxon>Pseudomonadota</taxon>
        <taxon>Alphaproteobacteria</taxon>
        <taxon>Rhodobacterales</taxon>
        <taxon>Roseobacteraceae</taxon>
        <taxon>Sulfitobacter</taxon>
    </lineage>
</organism>
<evidence type="ECO:0000256" key="1">
    <source>
        <dbReference type="SAM" id="SignalP"/>
    </source>
</evidence>
<dbReference type="RefSeq" id="WP_025063703.1">
    <property type="nucleotide sequence ID" value="NZ_RAQK01000001.1"/>
</dbReference>
<dbReference type="AlphaFoldDB" id="A0A420DRF3"/>
<keyword evidence="3" id="KW-1185">Reference proteome</keyword>
<comment type="caution">
    <text evidence="2">The sequence shown here is derived from an EMBL/GenBank/DDBJ whole genome shotgun (WGS) entry which is preliminary data.</text>
</comment>
<dbReference type="STRING" id="1443111.Z949_3350"/>
<keyword evidence="1" id="KW-0732">Signal</keyword>
<evidence type="ECO:0000313" key="2">
    <source>
        <dbReference type="EMBL" id="RKE96768.1"/>
    </source>
</evidence>
<feature type="chain" id="PRO_5019158615" description="DUF5666 domain-containing protein" evidence="1">
    <location>
        <begin position="19"/>
        <end position="279"/>
    </location>
</feature>
<name>A0A420DRF3_9RHOB</name>